<comment type="caution">
    <text evidence="3">The sequence shown here is derived from an EMBL/GenBank/DDBJ whole genome shotgun (WGS) entry which is preliminary data.</text>
</comment>
<evidence type="ECO:0000256" key="2">
    <source>
        <dbReference type="SAM" id="Phobius"/>
    </source>
</evidence>
<reference evidence="3 4" key="1">
    <citation type="journal article" date="2019" name="Int. J. Syst. Evol. Microbiol.">
        <title>The Global Catalogue of Microorganisms (GCM) 10K type strain sequencing project: providing services to taxonomists for standard genome sequencing and annotation.</title>
        <authorList>
            <consortium name="The Broad Institute Genomics Platform"/>
            <consortium name="The Broad Institute Genome Sequencing Center for Infectious Disease"/>
            <person name="Wu L."/>
            <person name="Ma J."/>
        </authorList>
    </citation>
    <scope>NUCLEOTIDE SEQUENCE [LARGE SCALE GENOMIC DNA]</scope>
    <source>
        <strain evidence="3 4">JCM 16002</strain>
    </source>
</reference>
<protein>
    <recommendedName>
        <fullName evidence="5">TM2 domain-containing protein</fullName>
    </recommendedName>
</protein>
<organism evidence="3 4">
    <name type="scientific">Dietzia cercidiphylli</name>
    <dbReference type="NCBI Taxonomy" id="498199"/>
    <lineage>
        <taxon>Bacteria</taxon>
        <taxon>Bacillati</taxon>
        <taxon>Actinomycetota</taxon>
        <taxon>Actinomycetes</taxon>
        <taxon>Mycobacteriales</taxon>
        <taxon>Dietziaceae</taxon>
        <taxon>Dietzia</taxon>
    </lineage>
</organism>
<feature type="transmembrane region" description="Helical" evidence="2">
    <location>
        <begin position="158"/>
        <end position="180"/>
    </location>
</feature>
<gene>
    <name evidence="3" type="ORF">GCM10009831_29870</name>
</gene>
<dbReference type="Proteomes" id="UP001500383">
    <property type="component" value="Unassembled WGS sequence"/>
</dbReference>
<keyword evidence="2" id="KW-0472">Membrane</keyword>
<feature type="compositionally biased region" description="Polar residues" evidence="1">
    <location>
        <begin position="35"/>
        <end position="47"/>
    </location>
</feature>
<feature type="region of interest" description="Disordered" evidence="1">
    <location>
        <begin position="1"/>
        <end position="56"/>
    </location>
</feature>
<evidence type="ECO:0008006" key="5">
    <source>
        <dbReference type="Google" id="ProtNLM"/>
    </source>
</evidence>
<dbReference type="EMBL" id="BAAAQG010000015">
    <property type="protein sequence ID" value="GAA1717846.1"/>
    <property type="molecule type" value="Genomic_DNA"/>
</dbReference>
<feature type="transmembrane region" description="Helical" evidence="2">
    <location>
        <begin position="128"/>
        <end position="146"/>
    </location>
</feature>
<keyword evidence="2" id="KW-0812">Transmembrane</keyword>
<evidence type="ECO:0000256" key="1">
    <source>
        <dbReference type="SAM" id="MobiDB-lite"/>
    </source>
</evidence>
<feature type="compositionally biased region" description="Basic and acidic residues" evidence="1">
    <location>
        <begin position="1"/>
        <end position="17"/>
    </location>
</feature>
<evidence type="ECO:0000313" key="3">
    <source>
        <dbReference type="EMBL" id="GAA1717846.1"/>
    </source>
</evidence>
<sequence>MTSPSENHESYGDDPRGHGSAYGTPSDSGDRLSPYGTQSYESPSFGHQQFDQQQFEQQPFEQQPYGAHFYGAQPFGTQPYGTEPYGTQPYGAQPYGVEPYGVQPYGSPGYGAMHPYAPAYGASRKEPALSLVLSFFLPGLGTLINGQAGKGIGIMAGYFLGILLSVVLIGIPIMLGFWVWGMVDAYSGAKEYNARNGFY</sequence>
<name>A0ABN2J4J0_9ACTN</name>
<keyword evidence="4" id="KW-1185">Reference proteome</keyword>
<accession>A0ABN2J4J0</accession>
<evidence type="ECO:0000313" key="4">
    <source>
        <dbReference type="Proteomes" id="UP001500383"/>
    </source>
</evidence>
<proteinExistence type="predicted"/>
<dbReference type="RefSeq" id="WP_206685733.1">
    <property type="nucleotide sequence ID" value="NZ_BAAAQG010000015.1"/>
</dbReference>
<keyword evidence="2" id="KW-1133">Transmembrane helix</keyword>